<dbReference type="GO" id="GO:0046656">
    <property type="term" value="P:folic acid biosynthetic process"/>
    <property type="evidence" value="ECO:0007669"/>
    <property type="project" value="UniProtKB-KW"/>
</dbReference>
<dbReference type="InterPro" id="IPR043133">
    <property type="entry name" value="GTP-CH-I_C/QueF"/>
</dbReference>
<feature type="domain" description="Dihydroneopterin aldolase/epimerase" evidence="8">
    <location>
        <begin position="6"/>
        <end position="118"/>
    </location>
</feature>
<keyword evidence="10" id="KW-1185">Reference proteome</keyword>
<dbReference type="InterPro" id="IPR006157">
    <property type="entry name" value="FolB_dom"/>
</dbReference>
<dbReference type="Pfam" id="PF02152">
    <property type="entry name" value="FolB"/>
    <property type="match status" value="2"/>
</dbReference>
<evidence type="ECO:0000256" key="3">
    <source>
        <dbReference type="ARBA" id="ARBA00005708"/>
    </source>
</evidence>
<keyword evidence="6" id="KW-0456">Lyase</keyword>
<dbReference type="RefSeq" id="XP_037149647.1">
    <property type="nucleotide sequence ID" value="XM_037294266.1"/>
</dbReference>
<evidence type="ECO:0000256" key="2">
    <source>
        <dbReference type="ARBA" id="ARBA00005013"/>
    </source>
</evidence>
<dbReference type="AlphaFoldDB" id="A0A8H6CB66"/>
<reference evidence="9 10" key="1">
    <citation type="journal article" date="2020" name="Genomics">
        <title>Complete, high-quality genomes from long-read metagenomic sequencing of two wolf lichen thalli reveals enigmatic genome architecture.</title>
        <authorList>
            <person name="McKenzie S.K."/>
            <person name="Walston R.F."/>
            <person name="Allen J.L."/>
        </authorList>
    </citation>
    <scope>NUCLEOTIDE SEQUENCE [LARGE SCALE GENOMIC DNA]</scope>
    <source>
        <strain evidence="9">WasteWater1</strain>
    </source>
</reference>
<organism evidence="9 10">
    <name type="scientific">Letharia lupina</name>
    <dbReference type="NCBI Taxonomy" id="560253"/>
    <lineage>
        <taxon>Eukaryota</taxon>
        <taxon>Fungi</taxon>
        <taxon>Dikarya</taxon>
        <taxon>Ascomycota</taxon>
        <taxon>Pezizomycotina</taxon>
        <taxon>Lecanoromycetes</taxon>
        <taxon>OSLEUM clade</taxon>
        <taxon>Lecanoromycetidae</taxon>
        <taxon>Lecanorales</taxon>
        <taxon>Lecanorineae</taxon>
        <taxon>Parmeliaceae</taxon>
        <taxon>Letharia</taxon>
    </lineage>
</organism>
<comment type="caution">
    <text evidence="9">The sequence shown here is derived from an EMBL/GenBank/DDBJ whole genome shotgun (WGS) entry which is preliminary data.</text>
</comment>
<dbReference type="Proteomes" id="UP000593566">
    <property type="component" value="Unassembled WGS sequence"/>
</dbReference>
<comment type="similarity">
    <text evidence="3">Belongs to the DHNA family.</text>
</comment>
<comment type="pathway">
    <text evidence="2">Cofactor biosynthesis; tetrahydrofolate biosynthesis; 2-amino-4-hydroxy-6-hydroxymethyl-7,8-dihydropteridine diphosphate from 7,8-dihydroneopterin triphosphate: step 3/4.</text>
</comment>
<evidence type="ECO:0000313" key="9">
    <source>
        <dbReference type="EMBL" id="KAF6220212.1"/>
    </source>
</evidence>
<sequence length="260" mass="28750">MPTDTISLRNCYMTAVIGPDAWNRAGKPQPIVLTLKLLIDTTYAGTSDEIAHTFSYGQIRNDVSVLSDGHFRSIDDLASSLVRIALAKNWPGESLQISLLAPKALLRVEGGLGREVTLRKQWIENGGAKQQTWGWERHAWLVKTLKVACIIGVNPHERLEKQQVTINLEILGERGKDEGDYKEQNGEGKGPWRTLVARVVTVVEPSDFQTLEALAALIARTCLEDFPIPQITVSVEKPSAVTFAEGAGVEITRDRSFLTY</sequence>
<dbReference type="SMART" id="SM00905">
    <property type="entry name" value="FolB"/>
    <property type="match status" value="2"/>
</dbReference>
<evidence type="ECO:0000256" key="1">
    <source>
        <dbReference type="ARBA" id="ARBA00001353"/>
    </source>
</evidence>
<dbReference type="SUPFAM" id="SSF55620">
    <property type="entry name" value="Tetrahydrobiopterin biosynthesis enzymes-like"/>
    <property type="match status" value="2"/>
</dbReference>
<accession>A0A8H6CB66</accession>
<evidence type="ECO:0000256" key="7">
    <source>
        <dbReference type="ARBA" id="ARBA00032903"/>
    </source>
</evidence>
<evidence type="ECO:0000256" key="5">
    <source>
        <dbReference type="ARBA" id="ARBA00022909"/>
    </source>
</evidence>
<protein>
    <recommendedName>
        <fullName evidence="4">dihydroneopterin aldolase</fullName>
        <ecNumber evidence="4">4.1.2.25</ecNumber>
    </recommendedName>
    <alternativeName>
        <fullName evidence="7">7,8-dihydroneopterin aldolase</fullName>
    </alternativeName>
</protein>
<dbReference type="GeneID" id="59331754"/>
<keyword evidence="5" id="KW-0289">Folate biosynthesis</keyword>
<gene>
    <name evidence="9" type="ORF">HO133_003343</name>
</gene>
<dbReference type="GO" id="GO:0005737">
    <property type="term" value="C:cytoplasm"/>
    <property type="evidence" value="ECO:0007669"/>
    <property type="project" value="TreeGrafter"/>
</dbReference>
<dbReference type="PANTHER" id="PTHR42844:SF1">
    <property type="entry name" value="DIHYDRONEOPTERIN ALDOLASE 1-RELATED"/>
    <property type="match status" value="1"/>
</dbReference>
<dbReference type="EMBL" id="JACCJB010000017">
    <property type="protein sequence ID" value="KAF6220212.1"/>
    <property type="molecule type" value="Genomic_DNA"/>
</dbReference>
<dbReference type="Gene3D" id="3.30.1130.10">
    <property type="match status" value="2"/>
</dbReference>
<dbReference type="NCBIfam" id="TIGR00526">
    <property type="entry name" value="folB_dom"/>
    <property type="match status" value="1"/>
</dbReference>
<dbReference type="InterPro" id="IPR006156">
    <property type="entry name" value="Dihydroneopterin_aldolase"/>
</dbReference>
<evidence type="ECO:0000313" key="10">
    <source>
        <dbReference type="Proteomes" id="UP000593566"/>
    </source>
</evidence>
<dbReference type="PANTHER" id="PTHR42844">
    <property type="entry name" value="DIHYDRONEOPTERIN ALDOLASE 1-RELATED"/>
    <property type="match status" value="1"/>
</dbReference>
<evidence type="ECO:0000256" key="6">
    <source>
        <dbReference type="ARBA" id="ARBA00023239"/>
    </source>
</evidence>
<comment type="catalytic activity">
    <reaction evidence="1">
        <text>7,8-dihydroneopterin = 6-hydroxymethyl-7,8-dihydropterin + glycolaldehyde</text>
        <dbReference type="Rhea" id="RHEA:10540"/>
        <dbReference type="ChEBI" id="CHEBI:17001"/>
        <dbReference type="ChEBI" id="CHEBI:17071"/>
        <dbReference type="ChEBI" id="CHEBI:44841"/>
        <dbReference type="EC" id="4.1.2.25"/>
    </reaction>
</comment>
<evidence type="ECO:0000259" key="8">
    <source>
        <dbReference type="SMART" id="SM00905"/>
    </source>
</evidence>
<evidence type="ECO:0000256" key="4">
    <source>
        <dbReference type="ARBA" id="ARBA00013043"/>
    </source>
</evidence>
<dbReference type="EC" id="4.1.2.25" evidence="4"/>
<dbReference type="GO" id="GO:0004150">
    <property type="term" value="F:dihydroneopterin aldolase activity"/>
    <property type="evidence" value="ECO:0007669"/>
    <property type="project" value="UniProtKB-EC"/>
</dbReference>
<name>A0A8H6CB66_9LECA</name>
<feature type="domain" description="Dihydroneopterin aldolase/epimerase" evidence="8">
    <location>
        <begin position="140"/>
        <end position="253"/>
    </location>
</feature>
<proteinExistence type="inferred from homology"/>